<keyword evidence="2" id="KW-0812">Transmembrane</keyword>
<dbReference type="SUPFAM" id="SSF56601">
    <property type="entry name" value="beta-lactamase/transpeptidase-like"/>
    <property type="match status" value="1"/>
</dbReference>
<dbReference type="PANTHER" id="PTHR46825:SF7">
    <property type="entry name" value="D-ALANYL-D-ALANINE CARBOXYPEPTIDASE"/>
    <property type="match status" value="1"/>
</dbReference>
<dbReference type="Pfam" id="PF00144">
    <property type="entry name" value="Beta-lactamase"/>
    <property type="match status" value="1"/>
</dbReference>
<feature type="domain" description="Beta-lactamase-related" evidence="3">
    <location>
        <begin position="74"/>
        <end position="395"/>
    </location>
</feature>
<dbReference type="AlphaFoldDB" id="A0A7W8AHW0"/>
<dbReference type="RefSeq" id="WP_184976348.1">
    <property type="nucleotide sequence ID" value="NZ_JACHIN010000032.1"/>
</dbReference>
<reference evidence="4 5" key="1">
    <citation type="submission" date="2020-08" db="EMBL/GenBank/DDBJ databases">
        <title>Genomic Encyclopedia of Type Strains, Phase IV (KMG-IV): sequencing the most valuable type-strain genomes for metagenomic binning, comparative biology and taxonomic classification.</title>
        <authorList>
            <person name="Goeker M."/>
        </authorList>
    </citation>
    <scope>NUCLEOTIDE SEQUENCE [LARGE SCALE GENOMIC DNA]</scope>
    <source>
        <strain evidence="4 5">DSM 45385</strain>
    </source>
</reference>
<keyword evidence="4" id="KW-0121">Carboxypeptidase</keyword>
<dbReference type="GO" id="GO:0009002">
    <property type="term" value="F:serine-type D-Ala-D-Ala carboxypeptidase activity"/>
    <property type="evidence" value="ECO:0007669"/>
    <property type="project" value="UniProtKB-EC"/>
</dbReference>
<keyword evidence="5" id="KW-1185">Reference proteome</keyword>
<gene>
    <name evidence="4" type="ORF">HNR40_010672</name>
</gene>
<evidence type="ECO:0000256" key="1">
    <source>
        <dbReference type="SAM" id="MobiDB-lite"/>
    </source>
</evidence>
<comment type="caution">
    <text evidence="4">The sequence shown here is derived from an EMBL/GenBank/DDBJ whole genome shotgun (WGS) entry which is preliminary data.</text>
</comment>
<sequence>MSDSAIAASGPYKAHKDKIAHDGGGRRRRRVFSRVAVTALAAALLAGVATTGTAVADDNDLPKVAAGQDRPELQKAMQALVDAGFLGVQVRVNDQNGEWVGSAGVRKLGSAEKPPTNGSFWTGSVVKPFTATMVLQLVAEKKIGLDASVADYLPKLGLDPRITVRMILQHTSGLFNYTGEYFPDGTIKPGIPATGKEWVENRFKSYKPEELVRLALSKEPRFEPGQDEWSYSNTNYTVAQLLIEKVTGHSFMTEMRRRILRPLDMRHTMVGGDRTRLPGPHARGYYRYPDTDGQWKVADVTRQNVSLLAGAGDLISTTEDLHRFSSALLGGRLLPPKLMAEMRKPHPKSAGIFGSYGLGLYVQDAGPNCGGPVYNHNGSAPGGYSALMISSSDGKRTLTASINWGDAAIDPAQVPTTLNNLVKVAFCGGQSAS</sequence>
<evidence type="ECO:0000313" key="5">
    <source>
        <dbReference type="Proteomes" id="UP000568380"/>
    </source>
</evidence>
<organism evidence="4 5">
    <name type="scientific">Nonomuraea endophytica</name>
    <dbReference type="NCBI Taxonomy" id="714136"/>
    <lineage>
        <taxon>Bacteria</taxon>
        <taxon>Bacillati</taxon>
        <taxon>Actinomycetota</taxon>
        <taxon>Actinomycetes</taxon>
        <taxon>Streptosporangiales</taxon>
        <taxon>Streptosporangiaceae</taxon>
        <taxon>Nonomuraea</taxon>
    </lineage>
</organism>
<dbReference type="EMBL" id="JACHIN010000032">
    <property type="protein sequence ID" value="MBB5085158.1"/>
    <property type="molecule type" value="Genomic_DNA"/>
</dbReference>
<keyword evidence="2" id="KW-0472">Membrane</keyword>
<protein>
    <submittedName>
        <fullName evidence="4">D-alanyl-D-alanine carboxypeptidase</fullName>
        <ecNumber evidence="4">3.4.16.4</ecNumber>
    </submittedName>
</protein>
<dbReference type="InterPro" id="IPR050491">
    <property type="entry name" value="AmpC-like"/>
</dbReference>
<feature type="region of interest" description="Disordered" evidence="1">
    <location>
        <begin position="1"/>
        <end position="25"/>
    </location>
</feature>
<keyword evidence="4" id="KW-0378">Hydrolase</keyword>
<evidence type="ECO:0000259" key="3">
    <source>
        <dbReference type="Pfam" id="PF00144"/>
    </source>
</evidence>
<accession>A0A7W8AHW0</accession>
<dbReference type="InterPro" id="IPR012338">
    <property type="entry name" value="Beta-lactam/transpept-like"/>
</dbReference>
<dbReference type="InterPro" id="IPR001466">
    <property type="entry name" value="Beta-lactam-related"/>
</dbReference>
<dbReference type="PANTHER" id="PTHR46825">
    <property type="entry name" value="D-ALANYL-D-ALANINE-CARBOXYPEPTIDASE/ENDOPEPTIDASE AMPH"/>
    <property type="match status" value="1"/>
</dbReference>
<keyword evidence="2" id="KW-1133">Transmembrane helix</keyword>
<feature type="transmembrane region" description="Helical" evidence="2">
    <location>
        <begin position="35"/>
        <end position="56"/>
    </location>
</feature>
<proteinExistence type="predicted"/>
<evidence type="ECO:0000256" key="2">
    <source>
        <dbReference type="SAM" id="Phobius"/>
    </source>
</evidence>
<keyword evidence="4" id="KW-0645">Protease</keyword>
<dbReference type="Proteomes" id="UP000568380">
    <property type="component" value="Unassembled WGS sequence"/>
</dbReference>
<evidence type="ECO:0000313" key="4">
    <source>
        <dbReference type="EMBL" id="MBB5085158.1"/>
    </source>
</evidence>
<name>A0A7W8AHW0_9ACTN</name>
<dbReference type="Gene3D" id="3.40.710.10">
    <property type="entry name" value="DD-peptidase/beta-lactamase superfamily"/>
    <property type="match status" value="1"/>
</dbReference>
<dbReference type="EC" id="3.4.16.4" evidence="4"/>